<feature type="region of interest" description="Disordered" evidence="1">
    <location>
        <begin position="215"/>
        <end position="247"/>
    </location>
</feature>
<comment type="caution">
    <text evidence="2">The sequence shown here is derived from an EMBL/GenBank/DDBJ whole genome shotgun (WGS) entry which is preliminary data.</text>
</comment>
<evidence type="ECO:0000313" key="3">
    <source>
        <dbReference type="Proteomes" id="UP000612282"/>
    </source>
</evidence>
<evidence type="ECO:0008006" key="4">
    <source>
        <dbReference type="Google" id="ProtNLM"/>
    </source>
</evidence>
<keyword evidence="3" id="KW-1185">Reference proteome</keyword>
<dbReference type="Proteomes" id="UP000612282">
    <property type="component" value="Unassembled WGS sequence"/>
</dbReference>
<accession>A0ABQ3XT45</accession>
<sequence length="247" mass="27473">MTWKPTARSTCSPGAPPRPSPRGLRAHPGVQVICRDRGGAYAEGARTGAPEAVQVADRYHRWANLGEAVEKTVWAHRGCLDEPAQQPEVADTVVPAPDRTLDVDGRSRPLMARKLQRHAAIQQLRAEGHSLTAPSQQLDMCFRTVQRYAATNLDDLLAPATHRSSVLDDHASYVHQRRAEGLTDAVMLHAELQTRDWRGSLRTVQRYLRPLRPRATASRPVPAPRPRRIMTKPEYWTASTAPRSPVS</sequence>
<protein>
    <recommendedName>
        <fullName evidence="4">Transposase IS204/IS1001/IS1096/IS1165 DDE domain-containing protein</fullName>
    </recommendedName>
</protein>
<reference evidence="2 3" key="1">
    <citation type="submission" date="2021-01" db="EMBL/GenBank/DDBJ databases">
        <title>Whole genome shotgun sequence of Actinoplanes couchii NBRC 106145.</title>
        <authorList>
            <person name="Komaki H."/>
            <person name="Tamura T."/>
        </authorList>
    </citation>
    <scope>NUCLEOTIDE SEQUENCE [LARGE SCALE GENOMIC DNA]</scope>
    <source>
        <strain evidence="2 3">NBRC 106145</strain>
    </source>
</reference>
<organism evidence="2 3">
    <name type="scientific">Actinoplanes couchii</name>
    <dbReference type="NCBI Taxonomy" id="403638"/>
    <lineage>
        <taxon>Bacteria</taxon>
        <taxon>Bacillati</taxon>
        <taxon>Actinomycetota</taxon>
        <taxon>Actinomycetes</taxon>
        <taxon>Micromonosporales</taxon>
        <taxon>Micromonosporaceae</taxon>
        <taxon>Actinoplanes</taxon>
    </lineage>
</organism>
<gene>
    <name evidence="2" type="ORF">Aco03nite_100420</name>
</gene>
<evidence type="ECO:0000313" key="2">
    <source>
        <dbReference type="EMBL" id="GID61638.1"/>
    </source>
</evidence>
<dbReference type="EMBL" id="BOMG01000131">
    <property type="protein sequence ID" value="GID61638.1"/>
    <property type="molecule type" value="Genomic_DNA"/>
</dbReference>
<dbReference type="RefSeq" id="WP_203809808.1">
    <property type="nucleotide sequence ID" value="NZ_BAAAQE010000002.1"/>
</dbReference>
<dbReference type="InterPro" id="IPR047951">
    <property type="entry name" value="Transpos_ISL3"/>
</dbReference>
<proteinExistence type="predicted"/>
<feature type="compositionally biased region" description="Polar residues" evidence="1">
    <location>
        <begin position="237"/>
        <end position="247"/>
    </location>
</feature>
<name>A0ABQ3XT45_9ACTN</name>
<dbReference type="PANTHER" id="PTHR33498">
    <property type="entry name" value="TRANSPOSASE FOR INSERTION SEQUENCE ELEMENT IS1557"/>
    <property type="match status" value="1"/>
</dbReference>
<evidence type="ECO:0000256" key="1">
    <source>
        <dbReference type="SAM" id="MobiDB-lite"/>
    </source>
</evidence>
<dbReference type="PANTHER" id="PTHR33498:SF1">
    <property type="entry name" value="TRANSPOSASE FOR INSERTION SEQUENCE ELEMENT IS1557"/>
    <property type="match status" value="1"/>
</dbReference>
<feature type="region of interest" description="Disordered" evidence="1">
    <location>
        <begin position="1"/>
        <end position="26"/>
    </location>
</feature>